<reference evidence="7 8" key="1">
    <citation type="submission" date="2022-03" db="EMBL/GenBank/DDBJ databases">
        <authorList>
            <person name="Brunel B."/>
        </authorList>
    </citation>
    <scope>NUCLEOTIDE SEQUENCE [LARGE SCALE GENOMIC DNA]</scope>
    <source>
        <strain evidence="7">STM5069sample</strain>
    </source>
</reference>
<feature type="transmembrane region" description="Helical" evidence="6">
    <location>
        <begin position="281"/>
        <end position="306"/>
    </location>
</feature>
<feature type="transmembrane region" description="Helical" evidence="6">
    <location>
        <begin position="242"/>
        <end position="261"/>
    </location>
</feature>
<dbReference type="PANTHER" id="PTHR30250:SF26">
    <property type="entry name" value="PSMA PROTEIN"/>
    <property type="match status" value="1"/>
</dbReference>
<name>A0ABN8K8G2_9HYPH</name>
<feature type="transmembrane region" description="Helical" evidence="6">
    <location>
        <begin position="481"/>
        <end position="503"/>
    </location>
</feature>
<dbReference type="InterPro" id="IPR050833">
    <property type="entry name" value="Poly_Biosynth_Transport"/>
</dbReference>
<evidence type="ECO:0000256" key="1">
    <source>
        <dbReference type="ARBA" id="ARBA00004651"/>
    </source>
</evidence>
<feature type="transmembrane region" description="Helical" evidence="6">
    <location>
        <begin position="418"/>
        <end position="444"/>
    </location>
</feature>
<feature type="transmembrane region" description="Helical" evidence="6">
    <location>
        <begin position="451"/>
        <end position="469"/>
    </location>
</feature>
<evidence type="ECO:0000256" key="4">
    <source>
        <dbReference type="ARBA" id="ARBA00022989"/>
    </source>
</evidence>
<feature type="transmembrane region" description="Helical" evidence="6">
    <location>
        <begin position="57"/>
        <end position="81"/>
    </location>
</feature>
<dbReference type="Proteomes" id="UP001153050">
    <property type="component" value="Unassembled WGS sequence"/>
</dbReference>
<dbReference type="EMBL" id="CAKXZT010000146">
    <property type="protein sequence ID" value="CAH2405822.1"/>
    <property type="molecule type" value="Genomic_DNA"/>
</dbReference>
<proteinExistence type="predicted"/>
<keyword evidence="5 6" id="KW-0472">Membrane</keyword>
<feature type="transmembrane region" description="Helical" evidence="6">
    <location>
        <begin position="175"/>
        <end position="195"/>
    </location>
</feature>
<keyword evidence="4 6" id="KW-1133">Transmembrane helix</keyword>
<keyword evidence="8" id="KW-1185">Reference proteome</keyword>
<comment type="subcellular location">
    <subcellularLocation>
        <location evidence="1">Cell membrane</location>
        <topology evidence="1">Multi-pass membrane protein</topology>
    </subcellularLocation>
</comment>
<organism evidence="7 8">
    <name type="scientific">Mesorhizobium escarrei</name>
    <dbReference type="NCBI Taxonomy" id="666018"/>
    <lineage>
        <taxon>Bacteria</taxon>
        <taxon>Pseudomonadati</taxon>
        <taxon>Pseudomonadota</taxon>
        <taxon>Alphaproteobacteria</taxon>
        <taxon>Hyphomicrobiales</taxon>
        <taxon>Phyllobacteriaceae</taxon>
        <taxon>Mesorhizobium</taxon>
    </lineage>
</organism>
<sequence>MGMPCRMPASPVTPMADVARVRFVSNVASNACYVVLNTALMLWYIPFLVSNLGVAAYGMIALSSSLVMYGALVGTSLNVSITRFLAIDLNQGNTVSANGTFNTALALSAIACSALLVPVGILTYFLPALFNVPTGLERATQFLFASVGAAFLVTILSSNFGVASLIRHRFDLRNIVLSLTLLTRVGTIALCFMVWPASLWHVAAAFVISALIGLAGDVVVWRRLTPELQLNYRSIDRHHFRALANLGGWSAVNQTGALLLMQVDLLIVNAMFGAEMTGRYGAVLLIPALIHTLTEAVATVLSPAIMARYAVDDIEGMRRIAHHSVKLLAVALALPVGLLCGFGGPLLHLWLGPEFAQLDVLLILLVGHLAVNLAIRPLLYVVTAYNRVKVQGLVTLALGFANIGLAIALARWSGWGIAGVAAAAAIVWTIKNCLFLSSYCAVLLRLPWWSFYAPLTAGALGTLAIGFAGRFISQLWWPPNWLALGAMAVTIAVFYSIIAYFLCLNRSDRELLWSILDGRPRA</sequence>
<feature type="transmembrane region" description="Helical" evidence="6">
    <location>
        <begin position="393"/>
        <end position="412"/>
    </location>
</feature>
<evidence type="ECO:0000313" key="7">
    <source>
        <dbReference type="EMBL" id="CAH2405822.1"/>
    </source>
</evidence>
<feature type="transmembrane region" description="Helical" evidence="6">
    <location>
        <begin position="101"/>
        <end position="130"/>
    </location>
</feature>
<evidence type="ECO:0000256" key="6">
    <source>
        <dbReference type="SAM" id="Phobius"/>
    </source>
</evidence>
<feature type="transmembrane region" description="Helical" evidence="6">
    <location>
        <begin position="327"/>
        <end position="348"/>
    </location>
</feature>
<protein>
    <submittedName>
        <fullName evidence="7">Polysaccharide biosynthesis protein</fullName>
    </submittedName>
</protein>
<feature type="transmembrane region" description="Helical" evidence="6">
    <location>
        <begin position="360"/>
        <end position="381"/>
    </location>
</feature>
<dbReference type="PANTHER" id="PTHR30250">
    <property type="entry name" value="PST FAMILY PREDICTED COLANIC ACID TRANSPORTER"/>
    <property type="match status" value="1"/>
</dbReference>
<feature type="transmembrane region" description="Helical" evidence="6">
    <location>
        <begin position="142"/>
        <end position="163"/>
    </location>
</feature>
<evidence type="ECO:0000256" key="3">
    <source>
        <dbReference type="ARBA" id="ARBA00022692"/>
    </source>
</evidence>
<feature type="transmembrane region" description="Helical" evidence="6">
    <location>
        <begin position="201"/>
        <end position="221"/>
    </location>
</feature>
<evidence type="ECO:0000256" key="5">
    <source>
        <dbReference type="ARBA" id="ARBA00023136"/>
    </source>
</evidence>
<comment type="caution">
    <text evidence="7">The sequence shown here is derived from an EMBL/GenBank/DDBJ whole genome shotgun (WGS) entry which is preliminary data.</text>
</comment>
<evidence type="ECO:0000313" key="8">
    <source>
        <dbReference type="Proteomes" id="UP001153050"/>
    </source>
</evidence>
<accession>A0ABN8K8G2</accession>
<keyword evidence="3 6" id="KW-0812">Transmembrane</keyword>
<gene>
    <name evidence="7" type="ORF">MES5069_50022</name>
</gene>
<keyword evidence="2" id="KW-1003">Cell membrane</keyword>
<evidence type="ECO:0000256" key="2">
    <source>
        <dbReference type="ARBA" id="ARBA00022475"/>
    </source>
</evidence>
<feature type="transmembrane region" description="Helical" evidence="6">
    <location>
        <begin position="21"/>
        <end position="45"/>
    </location>
</feature>